<dbReference type="EMBL" id="CAXAMN010002113">
    <property type="protein sequence ID" value="CAK8997802.1"/>
    <property type="molecule type" value="Genomic_DNA"/>
</dbReference>
<gene>
    <name evidence="2" type="ORF">CCMP2556_LOCUS4999</name>
</gene>
<feature type="compositionally biased region" description="Low complexity" evidence="1">
    <location>
        <begin position="511"/>
        <end position="521"/>
    </location>
</feature>
<proteinExistence type="predicted"/>
<feature type="compositionally biased region" description="Basic residues" evidence="1">
    <location>
        <begin position="75"/>
        <end position="91"/>
    </location>
</feature>
<name>A0ABP0I729_9DINO</name>
<comment type="caution">
    <text evidence="2">The sequence shown here is derived from an EMBL/GenBank/DDBJ whole genome shotgun (WGS) entry which is preliminary data.</text>
</comment>
<feature type="compositionally biased region" description="Low complexity" evidence="1">
    <location>
        <begin position="415"/>
        <end position="431"/>
    </location>
</feature>
<evidence type="ECO:0000256" key="1">
    <source>
        <dbReference type="SAM" id="MobiDB-lite"/>
    </source>
</evidence>
<dbReference type="Proteomes" id="UP001642484">
    <property type="component" value="Unassembled WGS sequence"/>
</dbReference>
<accession>A0ABP0I729</accession>
<feature type="compositionally biased region" description="Basic and acidic residues" evidence="1">
    <location>
        <begin position="138"/>
        <end position="169"/>
    </location>
</feature>
<reference evidence="2 3" key="1">
    <citation type="submission" date="2024-02" db="EMBL/GenBank/DDBJ databases">
        <authorList>
            <person name="Chen Y."/>
            <person name="Shah S."/>
            <person name="Dougan E. K."/>
            <person name="Thang M."/>
            <person name="Chan C."/>
        </authorList>
    </citation>
    <scope>NUCLEOTIDE SEQUENCE [LARGE SCALE GENOMIC DNA]</scope>
</reference>
<sequence>MARLPPPPRADRAGLGKRRRSTEWDEDMPGDSRSPSRPREVRRQSSRLIERDRDARTSRSRSPPQRRVILPGRGSRSRSRGSRSPSRRGPRGRPQGRSAPQLRGALPRRRVVAPDDGGWGRRGSGLTLTPAAGANRRGASDEEFGPRRRYDGRRSEREEDDGWKRPDPERSKKYRLRLEDWILAVNLLLSWDDQKTISAADMEEFLSRFLEYDAKVKYRITPRLTSEIFLRGILRTLWDIDRLLRVMNPGEELKMVTAKSPLVLSILRVMAYEFMWTPNCAARGAKEGARDLMERVSLSVKADRDWITDAMIRMGEAFEKAHNDWDKKHAAAKEKKRRQRADKAARAAGGGDLAAGGAKVKLAENAKAKAARKREGEDPRAKRKGADAHFGNARALAAKEQALGKADQAADSQKSARGNSAAVRSSVVRPAAAHEDEDHEDEDGDGHGAGGNQGTLETAVVSNAPVRMADEEVDEDAGDEEDAEPDVEGEEPEAAEREVEDAEEDAEAKDAGVAEAEATPVEPEETALQRFINGLPFSSFNSDSCLPARKMGKRTLTLQTTALDSDCLHDET</sequence>
<feature type="compositionally biased region" description="Basic and acidic residues" evidence="1">
    <location>
        <begin position="361"/>
        <end position="387"/>
    </location>
</feature>
<organism evidence="2 3">
    <name type="scientific">Durusdinium trenchii</name>
    <dbReference type="NCBI Taxonomy" id="1381693"/>
    <lineage>
        <taxon>Eukaryota</taxon>
        <taxon>Sar</taxon>
        <taxon>Alveolata</taxon>
        <taxon>Dinophyceae</taxon>
        <taxon>Suessiales</taxon>
        <taxon>Symbiodiniaceae</taxon>
        <taxon>Durusdinium</taxon>
    </lineage>
</organism>
<feature type="compositionally biased region" description="Low complexity" evidence="1">
    <location>
        <begin position="60"/>
        <end position="74"/>
    </location>
</feature>
<feature type="region of interest" description="Disordered" evidence="1">
    <location>
        <begin position="329"/>
        <end position="524"/>
    </location>
</feature>
<feature type="region of interest" description="Disordered" evidence="1">
    <location>
        <begin position="1"/>
        <end position="169"/>
    </location>
</feature>
<feature type="compositionally biased region" description="Basic and acidic residues" evidence="1">
    <location>
        <begin position="37"/>
        <end position="57"/>
    </location>
</feature>
<feature type="compositionally biased region" description="Acidic residues" evidence="1">
    <location>
        <begin position="435"/>
        <end position="444"/>
    </location>
</feature>
<evidence type="ECO:0000313" key="3">
    <source>
        <dbReference type="Proteomes" id="UP001642484"/>
    </source>
</evidence>
<evidence type="ECO:0000313" key="2">
    <source>
        <dbReference type="EMBL" id="CAK8997802.1"/>
    </source>
</evidence>
<feature type="compositionally biased region" description="Acidic residues" evidence="1">
    <location>
        <begin position="471"/>
        <end position="507"/>
    </location>
</feature>
<protein>
    <submittedName>
        <fullName evidence="2">Uncharacterized protein</fullName>
    </submittedName>
</protein>
<keyword evidence="3" id="KW-1185">Reference proteome</keyword>